<evidence type="ECO:0000256" key="1">
    <source>
        <dbReference type="ARBA" id="ARBA00000077"/>
    </source>
</evidence>
<keyword evidence="6" id="KW-0255">Endonuclease</keyword>
<dbReference type="InterPro" id="IPR012337">
    <property type="entry name" value="RNaseH-like_sf"/>
</dbReference>
<evidence type="ECO:0000256" key="5">
    <source>
        <dbReference type="ARBA" id="ARBA00022723"/>
    </source>
</evidence>
<keyword evidence="4" id="KW-0540">Nuclease</keyword>
<dbReference type="PANTHER" id="PTHR10642:SF26">
    <property type="entry name" value="RIBONUCLEASE H1"/>
    <property type="match status" value="1"/>
</dbReference>
<proteinExistence type="inferred from homology"/>
<evidence type="ECO:0000256" key="6">
    <source>
        <dbReference type="ARBA" id="ARBA00022759"/>
    </source>
</evidence>
<dbReference type="CDD" id="cd09280">
    <property type="entry name" value="RNase_HI_eukaryote_like"/>
    <property type="match status" value="1"/>
</dbReference>
<protein>
    <recommendedName>
        <fullName evidence="3">ribonuclease H</fullName>
        <ecNumber evidence="3">3.1.26.4</ecNumber>
    </recommendedName>
</protein>
<evidence type="ECO:0000256" key="3">
    <source>
        <dbReference type="ARBA" id="ARBA00012180"/>
    </source>
</evidence>
<keyword evidence="5" id="KW-0479">Metal-binding</keyword>
<dbReference type="GO" id="GO:0043137">
    <property type="term" value="P:DNA replication, removal of RNA primer"/>
    <property type="evidence" value="ECO:0007669"/>
    <property type="project" value="TreeGrafter"/>
</dbReference>
<evidence type="ECO:0000256" key="4">
    <source>
        <dbReference type="ARBA" id="ARBA00022722"/>
    </source>
</evidence>
<dbReference type="InterPro" id="IPR050092">
    <property type="entry name" value="RNase_H"/>
</dbReference>
<organism evidence="9">
    <name type="scientific">viral metagenome</name>
    <dbReference type="NCBI Taxonomy" id="1070528"/>
    <lineage>
        <taxon>unclassified sequences</taxon>
        <taxon>metagenomes</taxon>
        <taxon>organismal metagenomes</taxon>
    </lineage>
</organism>
<name>A0A6C0JGB6_9ZZZZ</name>
<dbReference type="Gene3D" id="3.30.420.10">
    <property type="entry name" value="Ribonuclease H-like superfamily/Ribonuclease H"/>
    <property type="match status" value="1"/>
</dbReference>
<comment type="similarity">
    <text evidence="2">Belongs to the RNase H family.</text>
</comment>
<evidence type="ECO:0000313" key="9">
    <source>
        <dbReference type="EMBL" id="QHU04672.1"/>
    </source>
</evidence>
<dbReference type="PANTHER" id="PTHR10642">
    <property type="entry name" value="RIBONUCLEASE H1"/>
    <property type="match status" value="1"/>
</dbReference>
<evidence type="ECO:0000256" key="7">
    <source>
        <dbReference type="ARBA" id="ARBA00022801"/>
    </source>
</evidence>
<feature type="domain" description="RNase H type-1" evidence="8">
    <location>
        <begin position="1"/>
        <end position="153"/>
    </location>
</feature>
<dbReference type="GO" id="GO:0003676">
    <property type="term" value="F:nucleic acid binding"/>
    <property type="evidence" value="ECO:0007669"/>
    <property type="project" value="InterPro"/>
</dbReference>
<dbReference type="AlphaFoldDB" id="A0A6C0JGB6"/>
<dbReference type="InterPro" id="IPR036397">
    <property type="entry name" value="RNaseH_sf"/>
</dbReference>
<dbReference type="PROSITE" id="PS50879">
    <property type="entry name" value="RNASE_H_1"/>
    <property type="match status" value="1"/>
</dbReference>
<reference evidence="9" key="1">
    <citation type="journal article" date="2020" name="Nature">
        <title>Giant virus diversity and host interactions through global metagenomics.</title>
        <authorList>
            <person name="Schulz F."/>
            <person name="Roux S."/>
            <person name="Paez-Espino D."/>
            <person name="Jungbluth S."/>
            <person name="Walsh D.A."/>
            <person name="Denef V.J."/>
            <person name="McMahon K.D."/>
            <person name="Konstantinidis K.T."/>
            <person name="Eloe-Fadrosh E.A."/>
            <person name="Kyrpides N.C."/>
            <person name="Woyke T."/>
        </authorList>
    </citation>
    <scope>NUCLEOTIDE SEQUENCE</scope>
    <source>
        <strain evidence="9">GVMAG-M-3300027708-51</strain>
    </source>
</reference>
<dbReference type="InterPro" id="IPR002156">
    <property type="entry name" value="RNaseH_domain"/>
</dbReference>
<dbReference type="EMBL" id="MN740403">
    <property type="protein sequence ID" value="QHU04672.1"/>
    <property type="molecule type" value="Genomic_DNA"/>
</dbReference>
<dbReference type="SUPFAM" id="SSF53098">
    <property type="entry name" value="Ribonuclease H-like"/>
    <property type="match status" value="1"/>
</dbReference>
<evidence type="ECO:0000259" key="8">
    <source>
        <dbReference type="PROSITE" id="PS50879"/>
    </source>
</evidence>
<dbReference type="Pfam" id="PF00075">
    <property type="entry name" value="RNase_H"/>
    <property type="match status" value="1"/>
</dbReference>
<dbReference type="EC" id="3.1.26.4" evidence="3"/>
<keyword evidence="7" id="KW-0378">Hydrolase</keyword>
<evidence type="ECO:0000256" key="2">
    <source>
        <dbReference type="ARBA" id="ARBA00005300"/>
    </source>
</evidence>
<sequence length="245" mass="27571">MRVFTDGACPSNGRQGARAGFAAWFPEHPDWSEGQRVPDTEDQTNNRAELSAIRLAVDILERHGCLDEDIVVYSDSDYSIKCVSTWVTGWISRGWKTSDGKNVSHRDLIEDIVTRISKFKSHRFVHVRAHTGGSDDLSIQNDRVDRMAREAVEGKKEIMIPPPTAEIVAGCPLAILGPPVAQGTLLHWMREHLDSFDRDLVDKHLYKAFQEVCKTRSITLTKNVSQRTTMLRAELTTVSIEKTDV</sequence>
<dbReference type="GO" id="GO:0004523">
    <property type="term" value="F:RNA-DNA hybrid ribonuclease activity"/>
    <property type="evidence" value="ECO:0007669"/>
    <property type="project" value="UniProtKB-EC"/>
</dbReference>
<accession>A0A6C0JGB6</accession>
<comment type="catalytic activity">
    <reaction evidence="1">
        <text>Endonucleolytic cleavage to 5'-phosphomonoester.</text>
        <dbReference type="EC" id="3.1.26.4"/>
    </reaction>
</comment>
<dbReference type="GO" id="GO:0046872">
    <property type="term" value="F:metal ion binding"/>
    <property type="evidence" value="ECO:0007669"/>
    <property type="project" value="UniProtKB-KW"/>
</dbReference>